<name>X1E8D3_9ZZZZ</name>
<organism evidence="1">
    <name type="scientific">marine sediment metagenome</name>
    <dbReference type="NCBI Taxonomy" id="412755"/>
    <lineage>
        <taxon>unclassified sequences</taxon>
        <taxon>metagenomes</taxon>
        <taxon>ecological metagenomes</taxon>
    </lineage>
</organism>
<reference evidence="1" key="1">
    <citation type="journal article" date="2014" name="Front. Microbiol.">
        <title>High frequency of phylogenetically diverse reductive dehalogenase-homologous genes in deep subseafloor sedimentary metagenomes.</title>
        <authorList>
            <person name="Kawai M."/>
            <person name="Futagami T."/>
            <person name="Toyoda A."/>
            <person name="Takaki Y."/>
            <person name="Nishi S."/>
            <person name="Hori S."/>
            <person name="Arai W."/>
            <person name="Tsubouchi T."/>
            <person name="Morono Y."/>
            <person name="Uchiyama I."/>
            <person name="Ito T."/>
            <person name="Fujiyama A."/>
            <person name="Inagaki F."/>
            <person name="Takami H."/>
        </authorList>
    </citation>
    <scope>NUCLEOTIDE SEQUENCE</scope>
    <source>
        <strain evidence="1">Expedition CK06-06</strain>
    </source>
</reference>
<proteinExistence type="predicted"/>
<sequence length="31" mass="3451">NLNSGSGRPTVCSFLLLDMNSSHHFSIFKLK</sequence>
<gene>
    <name evidence="1" type="ORF">S01H4_38241</name>
</gene>
<feature type="non-terminal residue" evidence="1">
    <location>
        <position position="1"/>
    </location>
</feature>
<dbReference type="EMBL" id="BART01020611">
    <property type="protein sequence ID" value="GAH04913.1"/>
    <property type="molecule type" value="Genomic_DNA"/>
</dbReference>
<evidence type="ECO:0000313" key="1">
    <source>
        <dbReference type="EMBL" id="GAH04913.1"/>
    </source>
</evidence>
<comment type="caution">
    <text evidence="1">The sequence shown here is derived from an EMBL/GenBank/DDBJ whole genome shotgun (WGS) entry which is preliminary data.</text>
</comment>
<dbReference type="AlphaFoldDB" id="X1E8D3"/>
<protein>
    <submittedName>
        <fullName evidence="1">Uncharacterized protein</fullName>
    </submittedName>
</protein>
<accession>X1E8D3</accession>